<evidence type="ECO:0000313" key="1">
    <source>
        <dbReference type="EMBL" id="QEQ94788.1"/>
    </source>
</evidence>
<sequence length="182" mass="20201">MTLHYVNLNGVKGMAMGGLLVDLHDVVAVGGYWPASDKDSAYFDIMLEDQRSIRATFDASVPAARHLEEHAKLVKALMKLQGEDMEFEPQEKTIYDTTDPDGAWLMTGRAIGAFVAYLYQLDDPDHLSGKEEAIKLAEEFAIKAFGDSMAMDEFVDARENAIWNPAEDDPDRVVSRGFGKPL</sequence>
<protein>
    <submittedName>
        <fullName evidence="1">Uncharacterized protein</fullName>
    </submittedName>
</protein>
<evidence type="ECO:0000313" key="2">
    <source>
        <dbReference type="Proteomes" id="UP000325507"/>
    </source>
</evidence>
<dbReference type="Proteomes" id="UP000325507">
    <property type="component" value="Segment"/>
</dbReference>
<accession>A0A5J6DAE7</accession>
<dbReference type="EMBL" id="MN184886">
    <property type="protein sequence ID" value="QEQ94788.1"/>
    <property type="molecule type" value="Genomic_DNA"/>
</dbReference>
<reference evidence="1 2" key="1">
    <citation type="submission" date="2019-07" db="EMBL/GenBank/DDBJ databases">
        <title>Complete genome sequence of bacteriophage infecting Erwinia pyrifoliae.</title>
        <authorList>
            <person name="Kim S.G."/>
            <person name="Park S.C."/>
        </authorList>
    </citation>
    <scope>NUCLEOTIDE SEQUENCE [LARGE SCALE GENOMIC DNA]</scope>
</reference>
<organism evidence="1 2">
    <name type="scientific">Erwinia phage pEp_SNUABM_08</name>
    <dbReference type="NCBI Taxonomy" id="2593268"/>
    <lineage>
        <taxon>Viruses</taxon>
        <taxon>Duplodnaviria</taxon>
        <taxon>Heunggongvirae</taxon>
        <taxon>Uroviricota</taxon>
        <taxon>Caudoviricetes</taxon>
        <taxon>Casjensviridae</taxon>
        <taxon>Gwanakrovirus</taxon>
        <taxon>Gwanakrovirus SNUABM08</taxon>
    </lineage>
</organism>
<gene>
    <name evidence="1" type="ORF">pEpSNUABM08_41</name>
</gene>
<name>A0A5J6DAE7_9CAUD</name>
<keyword evidence="2" id="KW-1185">Reference proteome</keyword>
<proteinExistence type="predicted"/>